<dbReference type="EMBL" id="JACXAA010000013">
    <property type="protein sequence ID" value="MBD2756640.1"/>
    <property type="molecule type" value="Genomic_DNA"/>
</dbReference>
<proteinExistence type="predicted"/>
<accession>A0A927GGI3</accession>
<name>A0A927GGI3_9BACT</name>
<dbReference type="Proteomes" id="UP000653797">
    <property type="component" value="Unassembled WGS sequence"/>
</dbReference>
<evidence type="ECO:0000313" key="1">
    <source>
        <dbReference type="EMBL" id="MBD2756640.1"/>
    </source>
</evidence>
<comment type="caution">
    <text evidence="1">The sequence shown here is derived from an EMBL/GenBank/DDBJ whole genome shotgun (WGS) entry which is preliminary data.</text>
</comment>
<evidence type="ECO:0000313" key="2">
    <source>
        <dbReference type="Proteomes" id="UP000653797"/>
    </source>
</evidence>
<dbReference type="AlphaFoldDB" id="A0A927GGI3"/>
<reference evidence="1" key="1">
    <citation type="submission" date="2020-09" db="EMBL/GenBank/DDBJ databases">
        <authorList>
            <person name="Kim M.K."/>
        </authorList>
    </citation>
    <scope>NUCLEOTIDE SEQUENCE</scope>
    <source>
        <strain evidence="1">BT704</strain>
    </source>
</reference>
<evidence type="ECO:0008006" key="3">
    <source>
        <dbReference type="Google" id="ProtNLM"/>
    </source>
</evidence>
<gene>
    <name evidence="1" type="ORF">IC230_27400</name>
</gene>
<organism evidence="1 2">
    <name type="scientific">Spirosoma validum</name>
    <dbReference type="NCBI Taxonomy" id="2771355"/>
    <lineage>
        <taxon>Bacteria</taxon>
        <taxon>Pseudomonadati</taxon>
        <taxon>Bacteroidota</taxon>
        <taxon>Cytophagia</taxon>
        <taxon>Cytophagales</taxon>
        <taxon>Cytophagaceae</taxon>
        <taxon>Spirosoma</taxon>
    </lineage>
</organism>
<protein>
    <recommendedName>
        <fullName evidence="3">DUF3575 domain-containing protein</fullName>
    </recommendedName>
</protein>
<sequence length="180" mass="20113">MLISYSGFSQRLTAPTTEAVNYLERSVWRLTVLAPGILNESRIGPKSGVMASRGLSIGRGTISLNFSPYINTYVSVGGRYFYNLSRRYVKGKSTKFNSANYLMIRTNYTFPPFLIDYEPRITIGVLQGLSVNALWGIQRTFQSNIYLNFATGVKIAPNGYGLAGNFIVGYTFLNKKGPRY</sequence>
<keyword evidence="2" id="KW-1185">Reference proteome</keyword>